<sequence length="124" mass="14822">MFNNYESAGKHMVCDLKCIKNRELLNNCHLLKNMMKDICKKYDFQILNEVEHQFHPIGCTIIFLLAESHMSIHTFPEKQYISFDIYTCRQYNDNSVYTEIYNHIINRLDASEENSSVNIIERFF</sequence>
<accession>A0A6C0IE91</accession>
<reference evidence="9" key="1">
    <citation type="journal article" date="2020" name="Nature">
        <title>Giant virus diversity and host interactions through global metagenomics.</title>
        <authorList>
            <person name="Schulz F."/>
            <person name="Roux S."/>
            <person name="Paez-Espino D."/>
            <person name="Jungbluth S."/>
            <person name="Walsh D.A."/>
            <person name="Denef V.J."/>
            <person name="McMahon K.D."/>
            <person name="Konstantinidis K.T."/>
            <person name="Eloe-Fadrosh E.A."/>
            <person name="Kyrpides N.C."/>
            <person name="Woyke T."/>
        </authorList>
    </citation>
    <scope>NUCLEOTIDE SEQUENCE</scope>
    <source>
        <strain evidence="9">GVMAG-M-3300023184-72</strain>
    </source>
</reference>
<dbReference type="NCBIfam" id="TIGR03330">
    <property type="entry name" value="SAM_DCase_Bsu"/>
    <property type="match status" value="1"/>
</dbReference>
<dbReference type="EMBL" id="MN740162">
    <property type="protein sequence ID" value="QHT91089.1"/>
    <property type="molecule type" value="Genomic_DNA"/>
</dbReference>
<keyword evidence="2" id="KW-0210">Decarboxylase</keyword>
<evidence type="ECO:0000256" key="7">
    <source>
        <dbReference type="ARBA" id="ARBA00023270"/>
    </source>
</evidence>
<dbReference type="GO" id="GO:0004014">
    <property type="term" value="F:adenosylmethionine decarboxylase activity"/>
    <property type="evidence" value="ECO:0007669"/>
    <property type="project" value="InterPro"/>
</dbReference>
<keyword evidence="6" id="KW-0456">Lyase</keyword>
<keyword evidence="7" id="KW-0704">Schiff base</keyword>
<dbReference type="SUPFAM" id="SSF56276">
    <property type="entry name" value="S-adenosylmethionine decarboxylase"/>
    <property type="match status" value="1"/>
</dbReference>
<evidence type="ECO:0000256" key="5">
    <source>
        <dbReference type="ARBA" id="ARBA00023145"/>
    </source>
</evidence>
<comment type="cofactor">
    <cofactor evidence="1">
        <name>pyruvate</name>
        <dbReference type="ChEBI" id="CHEBI:15361"/>
    </cofactor>
</comment>
<dbReference type="GO" id="GO:0005829">
    <property type="term" value="C:cytosol"/>
    <property type="evidence" value="ECO:0007669"/>
    <property type="project" value="TreeGrafter"/>
</dbReference>
<evidence type="ECO:0000256" key="1">
    <source>
        <dbReference type="ARBA" id="ARBA00001928"/>
    </source>
</evidence>
<dbReference type="InterPro" id="IPR016067">
    <property type="entry name" value="S-AdoMet_deCO2ase_core"/>
</dbReference>
<keyword evidence="3" id="KW-0068">Autocatalytic cleavage</keyword>
<evidence type="ECO:0000256" key="2">
    <source>
        <dbReference type="ARBA" id="ARBA00022793"/>
    </source>
</evidence>
<evidence type="ECO:0008006" key="10">
    <source>
        <dbReference type="Google" id="ProtNLM"/>
    </source>
</evidence>
<name>A0A6C0IE91_9ZZZZ</name>
<dbReference type="GO" id="GO:0008295">
    <property type="term" value="P:spermidine biosynthetic process"/>
    <property type="evidence" value="ECO:0007669"/>
    <property type="project" value="InterPro"/>
</dbReference>
<evidence type="ECO:0000256" key="4">
    <source>
        <dbReference type="ARBA" id="ARBA00023115"/>
    </source>
</evidence>
<proteinExistence type="predicted"/>
<evidence type="ECO:0000256" key="6">
    <source>
        <dbReference type="ARBA" id="ARBA00023239"/>
    </source>
</evidence>
<dbReference type="Pfam" id="PF02675">
    <property type="entry name" value="AdoMet_dc"/>
    <property type="match status" value="1"/>
</dbReference>
<evidence type="ECO:0000256" key="3">
    <source>
        <dbReference type="ARBA" id="ARBA00022813"/>
    </source>
</evidence>
<keyword evidence="5" id="KW-0865">Zymogen</keyword>
<dbReference type="PANTHER" id="PTHR33866:SF2">
    <property type="entry name" value="S-ADENOSYLMETHIONINE DECARBOXYLASE PROENZYME"/>
    <property type="match status" value="1"/>
</dbReference>
<dbReference type="InterPro" id="IPR017716">
    <property type="entry name" value="S-AdoMet_deCOase_pro-enz"/>
</dbReference>
<dbReference type="Gene3D" id="3.60.90.10">
    <property type="entry name" value="S-adenosylmethionine decarboxylase"/>
    <property type="match status" value="1"/>
</dbReference>
<evidence type="ECO:0000256" key="8">
    <source>
        <dbReference type="ARBA" id="ARBA00023317"/>
    </source>
</evidence>
<dbReference type="InterPro" id="IPR003826">
    <property type="entry name" value="AdoMetDC_fam_prok"/>
</dbReference>
<evidence type="ECO:0000313" key="9">
    <source>
        <dbReference type="EMBL" id="QHT91089.1"/>
    </source>
</evidence>
<dbReference type="AlphaFoldDB" id="A0A6C0IE91"/>
<protein>
    <recommendedName>
        <fullName evidence="10">Adenosylmethionine decarboxylase</fullName>
    </recommendedName>
</protein>
<keyword evidence="4" id="KW-0620">Polyamine biosynthesis</keyword>
<dbReference type="PANTHER" id="PTHR33866">
    <property type="entry name" value="S-ADENOSYLMETHIONINE DECARBOXYLASE PROENZYME"/>
    <property type="match status" value="1"/>
</dbReference>
<organism evidence="9">
    <name type="scientific">viral metagenome</name>
    <dbReference type="NCBI Taxonomy" id="1070528"/>
    <lineage>
        <taxon>unclassified sequences</taxon>
        <taxon>metagenomes</taxon>
        <taxon>organismal metagenomes</taxon>
    </lineage>
</organism>
<keyword evidence="8" id="KW-0670">Pyruvate</keyword>